<dbReference type="AlphaFoldDB" id="X6M4Y2"/>
<gene>
    <name evidence="2" type="ORF">RFI_28344</name>
</gene>
<name>X6M4Y2_RETFI</name>
<organism evidence="2 3">
    <name type="scientific">Reticulomyxa filosa</name>
    <dbReference type="NCBI Taxonomy" id="46433"/>
    <lineage>
        <taxon>Eukaryota</taxon>
        <taxon>Sar</taxon>
        <taxon>Rhizaria</taxon>
        <taxon>Retaria</taxon>
        <taxon>Foraminifera</taxon>
        <taxon>Monothalamids</taxon>
        <taxon>Reticulomyxidae</taxon>
        <taxon>Reticulomyxa</taxon>
    </lineage>
</organism>
<evidence type="ECO:0000313" key="2">
    <source>
        <dbReference type="EMBL" id="ETO09043.1"/>
    </source>
</evidence>
<dbReference type="Proteomes" id="UP000023152">
    <property type="component" value="Unassembled WGS sequence"/>
</dbReference>
<comment type="caution">
    <text evidence="2">The sequence shown here is derived from an EMBL/GenBank/DDBJ whole genome shotgun (WGS) entry which is preliminary data.</text>
</comment>
<reference evidence="2 3" key="1">
    <citation type="journal article" date="2013" name="Curr. Biol.">
        <title>The Genome of the Foraminiferan Reticulomyxa filosa.</title>
        <authorList>
            <person name="Glockner G."/>
            <person name="Hulsmann N."/>
            <person name="Schleicher M."/>
            <person name="Noegel A.A."/>
            <person name="Eichinger L."/>
            <person name="Gallinger C."/>
            <person name="Pawlowski J."/>
            <person name="Sierra R."/>
            <person name="Euteneuer U."/>
            <person name="Pillet L."/>
            <person name="Moustafa A."/>
            <person name="Platzer M."/>
            <person name="Groth M."/>
            <person name="Szafranski K."/>
            <person name="Schliwa M."/>
        </authorList>
    </citation>
    <scope>NUCLEOTIDE SEQUENCE [LARGE SCALE GENOMIC DNA]</scope>
</reference>
<sequence>MVQDTVIELDSANDRIQNIVLQPGIAASTALSTTSSSAEATATLTVQQDVDSSNRHDGKKKGRKNINNNNKQNEPLLLLKLYSIRLCILQIFSKVIQSFPENQHRIRQRCWSSVFVLVMQLSTSFF</sequence>
<feature type="region of interest" description="Disordered" evidence="1">
    <location>
        <begin position="44"/>
        <end position="70"/>
    </location>
</feature>
<evidence type="ECO:0000313" key="3">
    <source>
        <dbReference type="Proteomes" id="UP000023152"/>
    </source>
</evidence>
<keyword evidence="3" id="KW-1185">Reference proteome</keyword>
<dbReference type="EMBL" id="ASPP01024411">
    <property type="protein sequence ID" value="ETO09043.1"/>
    <property type="molecule type" value="Genomic_DNA"/>
</dbReference>
<proteinExistence type="predicted"/>
<protein>
    <submittedName>
        <fullName evidence="2">Uncharacterized protein</fullName>
    </submittedName>
</protein>
<accession>X6M4Y2</accession>
<evidence type="ECO:0000256" key="1">
    <source>
        <dbReference type="SAM" id="MobiDB-lite"/>
    </source>
</evidence>